<evidence type="ECO:0000313" key="2">
    <source>
        <dbReference type="Proteomes" id="UP000613740"/>
    </source>
</evidence>
<comment type="caution">
    <text evidence="1">The sequence shown here is derived from an EMBL/GenBank/DDBJ whole genome shotgun (WGS) entry which is preliminary data.</text>
</comment>
<dbReference type="AlphaFoldDB" id="A0A835W071"/>
<dbReference type="Proteomes" id="UP000613740">
    <property type="component" value="Unassembled WGS sequence"/>
</dbReference>
<keyword evidence="2" id="KW-1185">Reference proteome</keyword>
<organism evidence="1 2">
    <name type="scientific">Chlamydomonas schloesseri</name>
    <dbReference type="NCBI Taxonomy" id="2026947"/>
    <lineage>
        <taxon>Eukaryota</taxon>
        <taxon>Viridiplantae</taxon>
        <taxon>Chlorophyta</taxon>
        <taxon>core chlorophytes</taxon>
        <taxon>Chlorophyceae</taxon>
        <taxon>CS clade</taxon>
        <taxon>Chlamydomonadales</taxon>
        <taxon>Chlamydomonadaceae</taxon>
        <taxon>Chlamydomonas</taxon>
    </lineage>
</organism>
<sequence length="134" mass="14451">MARLLKERRQAAQRQRKKLAAILKSQLVCSRGLTVGAGGASPVYVVVKELDVDDFEALLGPQLMCKAVVSPKQASLDLSAPEDQAALFGRPPHRDMRGALGSGCRLQLASLELCHFRESRTLVLSGVCALVRAL</sequence>
<name>A0A835W071_9CHLO</name>
<dbReference type="EMBL" id="JAEHOD010000058">
    <property type="protein sequence ID" value="KAG2434410.1"/>
    <property type="molecule type" value="Genomic_DNA"/>
</dbReference>
<gene>
    <name evidence="1" type="ORF">HYH02_012422</name>
</gene>
<evidence type="ECO:0000313" key="1">
    <source>
        <dbReference type="EMBL" id="KAG2434410.1"/>
    </source>
</evidence>
<dbReference type="OrthoDB" id="10300625at2759"/>
<accession>A0A835W071</accession>
<reference evidence="1" key="1">
    <citation type="journal article" date="2020" name="bioRxiv">
        <title>Comparative genomics of Chlamydomonas.</title>
        <authorList>
            <person name="Craig R.J."/>
            <person name="Hasan A.R."/>
            <person name="Ness R.W."/>
            <person name="Keightley P.D."/>
        </authorList>
    </citation>
    <scope>NUCLEOTIDE SEQUENCE</scope>
    <source>
        <strain evidence="1">CCAP 11/173</strain>
    </source>
</reference>
<protein>
    <submittedName>
        <fullName evidence="1">Uncharacterized protein</fullName>
    </submittedName>
</protein>
<proteinExistence type="predicted"/>